<dbReference type="RefSeq" id="XP_038069638.1">
    <property type="nucleotide sequence ID" value="XM_038213710.1"/>
</dbReference>
<evidence type="ECO:0008006" key="4">
    <source>
        <dbReference type="Google" id="ProtNLM"/>
    </source>
</evidence>
<reference evidence="2" key="1">
    <citation type="submission" date="2022-11" db="UniProtKB">
        <authorList>
            <consortium name="EnsemblMetazoa"/>
        </authorList>
    </citation>
    <scope>IDENTIFICATION</scope>
</reference>
<evidence type="ECO:0000256" key="1">
    <source>
        <dbReference type="SAM" id="SignalP"/>
    </source>
</evidence>
<feature type="chain" id="PRO_5037194712" description="VCBS repeat-containing protein" evidence="1">
    <location>
        <begin position="20"/>
        <end position="428"/>
    </location>
</feature>
<dbReference type="OrthoDB" id="10022113at2759"/>
<dbReference type="InterPro" id="IPR028994">
    <property type="entry name" value="Integrin_alpha_N"/>
</dbReference>
<feature type="signal peptide" evidence="1">
    <location>
        <begin position="1"/>
        <end position="19"/>
    </location>
</feature>
<sequence>MMSRVYLFFVLLYMYGCEAWQLRQIATVDIPYAAMSAVLVDPSTGLYDVVVSSFSSTPFSTDYVYVIRDVAGQIQAGNGLMTEVLTDELKWPNEVGKVPEKVLGRDDIWWGTSGFLVPTKTHGVIALIDAGIMVPATTYDISSRLLDPTDWFYHRVEWADMNKDGRIDAVTSRAYLDSNGQAVAEMVWFEQPRFGNPLYGTWSEHVMYPGPDALTRFGRLTVSDGRELEVIISAQYFTEKLVVSWVEGPTSSWDDPSSIQHRVISDVVNERYFDIQLVDLNIDGNVDLLVSVNSNQNGKLLAYEIPRDFRTGAWRRHLIVEGFIPNVDVITEGHGSPGSAFAFYPGPPGQRIKPLILLTGDDDSNVYILESTIDNDPSVWSYTMTSVFYAEGTVGSPAIQDIDGDGFPELFIPAWTQGTLSVYTFKDI</sequence>
<keyword evidence="3" id="KW-1185">Reference proteome</keyword>
<dbReference type="EnsemblMetazoa" id="XM_038213710.1">
    <property type="protein sequence ID" value="XP_038069638.1"/>
    <property type="gene ID" value="LOC119738760"/>
</dbReference>
<dbReference type="Proteomes" id="UP000887568">
    <property type="component" value="Unplaced"/>
</dbReference>
<dbReference type="PANTHER" id="PTHR35836">
    <property type="entry name" value="VCBS REPEAT-CONTAINING PROTEIN"/>
    <property type="match status" value="1"/>
</dbReference>
<proteinExistence type="predicted"/>
<name>A0A914B154_PATMI</name>
<dbReference type="AlphaFoldDB" id="A0A914B154"/>
<organism evidence="2 3">
    <name type="scientific">Patiria miniata</name>
    <name type="common">Bat star</name>
    <name type="synonym">Asterina miniata</name>
    <dbReference type="NCBI Taxonomy" id="46514"/>
    <lineage>
        <taxon>Eukaryota</taxon>
        <taxon>Metazoa</taxon>
        <taxon>Echinodermata</taxon>
        <taxon>Eleutherozoa</taxon>
        <taxon>Asterozoa</taxon>
        <taxon>Asteroidea</taxon>
        <taxon>Valvatacea</taxon>
        <taxon>Valvatida</taxon>
        <taxon>Asterinidae</taxon>
        <taxon>Patiria</taxon>
    </lineage>
</organism>
<dbReference type="PANTHER" id="PTHR35836:SF1">
    <property type="entry name" value="VCBS REPEAT-CONTAINING PROTEIN"/>
    <property type="match status" value="1"/>
</dbReference>
<dbReference type="OMA" id="WNYTENI"/>
<dbReference type="GeneID" id="119738760"/>
<dbReference type="SUPFAM" id="SSF69318">
    <property type="entry name" value="Integrin alpha N-terminal domain"/>
    <property type="match status" value="1"/>
</dbReference>
<evidence type="ECO:0000313" key="2">
    <source>
        <dbReference type="EnsemblMetazoa" id="XP_038069638.1"/>
    </source>
</evidence>
<keyword evidence="1" id="KW-0732">Signal</keyword>
<accession>A0A914B154</accession>
<protein>
    <recommendedName>
        <fullName evidence="4">VCBS repeat-containing protein</fullName>
    </recommendedName>
</protein>
<evidence type="ECO:0000313" key="3">
    <source>
        <dbReference type="Proteomes" id="UP000887568"/>
    </source>
</evidence>